<dbReference type="PANTHER" id="PTHR10098:SF108">
    <property type="entry name" value="TETRATRICOPEPTIDE REPEAT PROTEIN 28"/>
    <property type="match status" value="1"/>
</dbReference>
<feature type="signal peptide" evidence="1">
    <location>
        <begin position="1"/>
        <end position="24"/>
    </location>
</feature>
<comment type="caution">
    <text evidence="3">The sequence shown here is derived from an EMBL/GenBank/DDBJ whole genome shotgun (WGS) entry which is preliminary data.</text>
</comment>
<accession>A0A918PD06</accession>
<reference evidence="3" key="1">
    <citation type="journal article" date="2014" name="Int. J. Syst. Evol. Microbiol.">
        <title>Complete genome sequence of Corynebacterium casei LMG S-19264T (=DSM 44701T), isolated from a smear-ripened cheese.</title>
        <authorList>
            <consortium name="US DOE Joint Genome Institute (JGI-PGF)"/>
            <person name="Walter F."/>
            <person name="Albersmeier A."/>
            <person name="Kalinowski J."/>
            <person name="Ruckert C."/>
        </authorList>
    </citation>
    <scope>NUCLEOTIDE SEQUENCE</scope>
    <source>
        <strain evidence="3">KCTC 32255</strain>
    </source>
</reference>
<feature type="chain" id="PRO_5036942641" description="CHAT domain-containing protein" evidence="1">
    <location>
        <begin position="25"/>
        <end position="972"/>
    </location>
</feature>
<name>A0A918PD06_9SPHN</name>
<dbReference type="GO" id="GO:0042802">
    <property type="term" value="F:identical protein binding"/>
    <property type="evidence" value="ECO:0007669"/>
    <property type="project" value="InterPro"/>
</dbReference>
<dbReference type="Pfam" id="PF12770">
    <property type="entry name" value="CHAT"/>
    <property type="match status" value="1"/>
</dbReference>
<dbReference type="RefSeq" id="WP_189620370.1">
    <property type="nucleotide sequence ID" value="NZ_BMZA01000003.1"/>
</dbReference>
<reference evidence="3" key="2">
    <citation type="submission" date="2020-09" db="EMBL/GenBank/DDBJ databases">
        <authorList>
            <person name="Sun Q."/>
            <person name="Kim S."/>
        </authorList>
    </citation>
    <scope>NUCLEOTIDE SEQUENCE</scope>
    <source>
        <strain evidence="3">KCTC 32255</strain>
    </source>
</reference>
<feature type="domain" description="CHAT" evidence="2">
    <location>
        <begin position="666"/>
        <end position="970"/>
    </location>
</feature>
<dbReference type="PANTHER" id="PTHR10098">
    <property type="entry name" value="RAPSYN-RELATED"/>
    <property type="match status" value="1"/>
</dbReference>
<dbReference type="EMBL" id="BMZA01000003">
    <property type="protein sequence ID" value="GGY99809.1"/>
    <property type="molecule type" value="Genomic_DNA"/>
</dbReference>
<gene>
    <name evidence="3" type="ORF">GCM10011614_13500</name>
</gene>
<dbReference type="SUPFAM" id="SSF48452">
    <property type="entry name" value="TPR-like"/>
    <property type="match status" value="3"/>
</dbReference>
<sequence>MRIARLTGGAMAALLALGAGPAFATCSTAPAPQSLPDDASPLDRQFAGLITADRFSDAAGQAERWRAFIRDLKRKGNPDPATLVQAQTWLAWSLDYSDQVDQAQVEGKEALRLIEANGLQESRLATDALSVMTSVLADGGHVAEAGDSATRALDLAERLFGAQSAEASFAHNGLGTVAYARGHYADAEREYGISASLAVQCLPPGDAMIVNQLASHAGTLYMIGRVEDALDEGQRAAKWALTNLPESNPTVTLALGNLGALYSATGRYAEAEAALHKVVDLEGMYQTESWFYRAISLSNYAHVLFSLDRVEEAEALWLASLDFHQKATIKRDPISPAFPLRFAADAAEARGDIGLALERRQRAADMIDAAAPADNPERARTRLELAMTMLLADRPAEALAMATPAITVVRAKYEESDTRRLSAEIAYARLLGRNGRTAEAYDLGSHFAALAETRLLDASTSRGDLVRWGPAFSASFSAMTELALESGRPDEAFRYLQLANLSDVVLVTSEVAARAAASDPRTAEKIREFQDRIRQRQTLDRERAFAIGAGDAAEIAQLAARIEENDAAIARAGDELDRLAPQYRQLGRPAPIALADYRASLSPRQALIAPLALDNAIITLVVNRDGLTWSRVASPRSQVQRQIKALRASVESRNDPTVPKAFDYADARTLYQTLFPAGSEAALKGRPELLYYASGALATVPPALLIAADLPTDTTRVEPAKVAWLIRSRSVSVLASLRPITGPSRTSANAGRFLGLGDPDLAVVSADPRFAGLPELPAAATELADIGAAVGRKGADILTGAAASEQALRTRDLTRYGVIAFATHGLAGGDRPGLVEPALVLSPAAAPTPGPTPGPATDSDGLLTASEITQLRLDADWVILSACDTASGTDGQTLGGLAAAFIHAGARSLLVSHWPVRDDAAARLVRDTVRGKARGLTEAEALRQAQLRLIDGTDIADGADPALWAPFVPVAP</sequence>
<dbReference type="Pfam" id="PF07721">
    <property type="entry name" value="TPR_4"/>
    <property type="match status" value="1"/>
</dbReference>
<protein>
    <recommendedName>
        <fullName evidence="2">CHAT domain-containing protein</fullName>
    </recommendedName>
</protein>
<keyword evidence="1" id="KW-0732">Signal</keyword>
<dbReference type="InterPro" id="IPR011990">
    <property type="entry name" value="TPR-like_helical_dom_sf"/>
</dbReference>
<dbReference type="Gene3D" id="1.25.40.10">
    <property type="entry name" value="Tetratricopeptide repeat domain"/>
    <property type="match status" value="2"/>
</dbReference>
<evidence type="ECO:0000313" key="4">
    <source>
        <dbReference type="Proteomes" id="UP000648075"/>
    </source>
</evidence>
<proteinExistence type="predicted"/>
<dbReference type="InterPro" id="IPR011717">
    <property type="entry name" value="TPR-4"/>
</dbReference>
<dbReference type="InterPro" id="IPR019734">
    <property type="entry name" value="TPR_rpt"/>
</dbReference>
<evidence type="ECO:0000259" key="2">
    <source>
        <dbReference type="Pfam" id="PF12770"/>
    </source>
</evidence>
<evidence type="ECO:0000256" key="1">
    <source>
        <dbReference type="SAM" id="SignalP"/>
    </source>
</evidence>
<dbReference type="Proteomes" id="UP000648075">
    <property type="component" value="Unassembled WGS sequence"/>
</dbReference>
<evidence type="ECO:0000313" key="3">
    <source>
        <dbReference type="EMBL" id="GGY99809.1"/>
    </source>
</evidence>
<dbReference type="SMART" id="SM00028">
    <property type="entry name" value="TPR"/>
    <property type="match status" value="3"/>
</dbReference>
<organism evidence="3 4">
    <name type="scientific">Novosphingobium colocasiae</name>
    <dbReference type="NCBI Taxonomy" id="1256513"/>
    <lineage>
        <taxon>Bacteria</taxon>
        <taxon>Pseudomonadati</taxon>
        <taxon>Pseudomonadota</taxon>
        <taxon>Alphaproteobacteria</taxon>
        <taxon>Sphingomonadales</taxon>
        <taxon>Sphingomonadaceae</taxon>
        <taxon>Novosphingobium</taxon>
    </lineage>
</organism>
<dbReference type="AlphaFoldDB" id="A0A918PD06"/>
<dbReference type="InterPro" id="IPR024983">
    <property type="entry name" value="CHAT_dom"/>
</dbReference>
<keyword evidence="4" id="KW-1185">Reference proteome</keyword>